<dbReference type="InterPro" id="IPR050834">
    <property type="entry name" value="Glycosyltransf_2"/>
</dbReference>
<proteinExistence type="predicted"/>
<dbReference type="InterPro" id="IPR001173">
    <property type="entry name" value="Glyco_trans_2-like"/>
</dbReference>
<reference evidence="3 4" key="1">
    <citation type="submission" date="2020-08" db="EMBL/GenBank/DDBJ databases">
        <title>Sequencing the genomes of 1000 actinobacteria strains.</title>
        <authorList>
            <person name="Klenk H.-P."/>
        </authorList>
    </citation>
    <scope>NUCLEOTIDE SEQUENCE [LARGE SCALE GENOMIC DNA]</scope>
    <source>
        <strain evidence="3 4">DSM 45913</strain>
    </source>
</reference>
<evidence type="ECO:0000259" key="2">
    <source>
        <dbReference type="Pfam" id="PF22181"/>
    </source>
</evidence>
<feature type="domain" description="Glycosyltransferase 2-like" evidence="1">
    <location>
        <begin position="6"/>
        <end position="143"/>
    </location>
</feature>
<dbReference type="Proteomes" id="UP000583800">
    <property type="component" value="Unassembled WGS sequence"/>
</dbReference>
<dbReference type="CDD" id="cd00761">
    <property type="entry name" value="Glyco_tranf_GTA_type"/>
    <property type="match status" value="1"/>
</dbReference>
<dbReference type="GO" id="GO:0016740">
    <property type="term" value="F:transferase activity"/>
    <property type="evidence" value="ECO:0007669"/>
    <property type="project" value="UniProtKB-KW"/>
</dbReference>
<dbReference type="PANTHER" id="PTHR43685:SF2">
    <property type="entry name" value="GLYCOSYLTRANSFERASE 2-LIKE DOMAIN-CONTAINING PROTEIN"/>
    <property type="match status" value="1"/>
</dbReference>
<keyword evidence="4" id="KW-1185">Reference proteome</keyword>
<sequence length="684" mass="75510">MGVKVSVIVDVHNPGDTADACLRSVLEQTLPAHEYEVLFVDDGSTDGIAERLDTVAAVRRNVRVLHLPHSGSPLSGRNVGIAAAQGDYVYLMDQGDRLERDALQRMHERAVETDADVLVGRLVRDAGPPVSAFHRSRGRADILRDRLFALLTPHKLYRRAFLVEHQLSFAVPGGHVAEQAFVVRAYLQAKVIAILAEHVCCHLGQRSEPDDDPRTVVAELRDLLDDIDAYIGEGRHRDRMYGYWFRSTVLRPFLSSRFAASSLDRGLYFRLLRGLVLDRFPERLDRYLPVQLRAVATLLRAGRLDQLAVLANSTRRAGLRADLTEVRWDAHVLVLGLTVEVLGGDGQPTRFRTDGDRLFWIPPRSVDAALLADTVTDVTSDVERARLEVYVRHPDTGVVHFLPVAYRVERIQDGRRHTRVQIIGEARVDVTAAAMGEPLGPGQWEVHVRMYGGAHQARSRVRRPEGPLNCLGVLSQRPRARLVLPCWTDAGELGLAVEPRSFPESIALVSPGVTVRRQGAHLYVVLPVPYVPPSGGPPLELVLRGTARGGREVCAPALVEPGVPGEIAGQLVAKVPVKRMMPGADELGPGTWTVSLRTAEEEAGLRFSLEFRRGSATVRPAAAVTPARRSPLGRDTALHRLGRRLPGARHIVRLARAGRHRYLKDVSDVRRPAEIKSPPTPPVR</sequence>
<accession>A0A7X0EUP7</accession>
<dbReference type="AlphaFoldDB" id="A0A7X0EUP7"/>
<dbReference type="Pfam" id="PF00535">
    <property type="entry name" value="Glycos_transf_2"/>
    <property type="match status" value="1"/>
</dbReference>
<evidence type="ECO:0000313" key="4">
    <source>
        <dbReference type="Proteomes" id="UP000583800"/>
    </source>
</evidence>
<gene>
    <name evidence="3" type="ORF">FHU36_001511</name>
</gene>
<feature type="domain" description="TarS/TarP linker" evidence="2">
    <location>
        <begin position="213"/>
        <end position="311"/>
    </location>
</feature>
<evidence type="ECO:0000259" key="1">
    <source>
        <dbReference type="Pfam" id="PF00535"/>
    </source>
</evidence>
<dbReference type="SUPFAM" id="SSF53448">
    <property type="entry name" value="Nucleotide-diphospho-sugar transferases"/>
    <property type="match status" value="1"/>
</dbReference>
<dbReference type="EMBL" id="JACHJB010000001">
    <property type="protein sequence ID" value="MBB6345002.1"/>
    <property type="molecule type" value="Genomic_DNA"/>
</dbReference>
<dbReference type="Gene3D" id="3.90.550.10">
    <property type="entry name" value="Spore Coat Polysaccharide Biosynthesis Protein SpsA, Chain A"/>
    <property type="match status" value="1"/>
</dbReference>
<dbReference type="RefSeq" id="WP_185083032.1">
    <property type="nucleotide sequence ID" value="NZ_JACHJB010000001.1"/>
</dbReference>
<dbReference type="PANTHER" id="PTHR43685">
    <property type="entry name" value="GLYCOSYLTRANSFERASE"/>
    <property type="match status" value="1"/>
</dbReference>
<protein>
    <submittedName>
        <fullName evidence="3">Glycosyltransferase involved in cell wall biosynthesis</fullName>
    </submittedName>
</protein>
<comment type="caution">
    <text evidence="3">The sequence shown here is derived from an EMBL/GenBank/DDBJ whole genome shotgun (WGS) entry which is preliminary data.</text>
</comment>
<organism evidence="3 4">
    <name type="scientific">Nonomuraea muscovyensis</name>
    <dbReference type="NCBI Taxonomy" id="1124761"/>
    <lineage>
        <taxon>Bacteria</taxon>
        <taxon>Bacillati</taxon>
        <taxon>Actinomycetota</taxon>
        <taxon>Actinomycetes</taxon>
        <taxon>Streptosporangiales</taxon>
        <taxon>Streptosporangiaceae</taxon>
        <taxon>Nonomuraea</taxon>
    </lineage>
</organism>
<keyword evidence="3" id="KW-0808">Transferase</keyword>
<dbReference type="InterPro" id="IPR054028">
    <property type="entry name" value="TarS/TarP_linker"/>
</dbReference>
<evidence type="ECO:0000313" key="3">
    <source>
        <dbReference type="EMBL" id="MBB6345002.1"/>
    </source>
</evidence>
<dbReference type="Pfam" id="PF22181">
    <property type="entry name" value="TarS_linker"/>
    <property type="match status" value="1"/>
</dbReference>
<dbReference type="InterPro" id="IPR029044">
    <property type="entry name" value="Nucleotide-diphossugar_trans"/>
</dbReference>
<name>A0A7X0EUP7_9ACTN</name>